<dbReference type="EMBL" id="CP003537">
    <property type="protein sequence ID" value="AGH96349.1"/>
    <property type="molecule type" value="Genomic_DNA"/>
</dbReference>
<evidence type="ECO:0000313" key="2">
    <source>
        <dbReference type="Proteomes" id="UP000012040"/>
    </source>
</evidence>
<dbReference type="PATRIC" id="fig|1184267.3.peg.2160"/>
<dbReference type="KEGG" id="bex:A11Q_2133"/>
<sequence length="155" mass="17564">MNPNNIANEVFCSALNFMGKIIVTNDFNNKKISEILTTLSKNNSKIALLDVCVIPSYSENEVIIKYPLASKESRIFYNMTKLAFLTPGFKYIEQHCNELTVFDKPNIGQYCMAIEVNELLFSEPKNGLDSENRIQKAMAMLTQALEVIIKSTEKI</sequence>
<accession>M4VT12</accession>
<keyword evidence="2" id="KW-1185">Reference proteome</keyword>
<organism evidence="1 2">
    <name type="scientific">Pseudobdellovibrio exovorus JSS</name>
    <dbReference type="NCBI Taxonomy" id="1184267"/>
    <lineage>
        <taxon>Bacteria</taxon>
        <taxon>Pseudomonadati</taxon>
        <taxon>Bdellovibrionota</taxon>
        <taxon>Bdellovibrionia</taxon>
        <taxon>Bdellovibrionales</taxon>
        <taxon>Pseudobdellovibrionaceae</taxon>
        <taxon>Pseudobdellovibrio</taxon>
    </lineage>
</organism>
<dbReference type="Proteomes" id="UP000012040">
    <property type="component" value="Chromosome"/>
</dbReference>
<proteinExistence type="predicted"/>
<reference evidence="1 2" key="1">
    <citation type="journal article" date="2013" name="ISME J.">
        <title>By their genes ye shall know them: genomic signatures of predatory bacteria.</title>
        <authorList>
            <person name="Pasternak Z."/>
            <person name="Pietrokovski S."/>
            <person name="Rotem O."/>
            <person name="Gophna U."/>
            <person name="Lurie-Weinberger M.N."/>
            <person name="Jurkevitch E."/>
        </authorList>
    </citation>
    <scope>NUCLEOTIDE SEQUENCE [LARGE SCALE GENOMIC DNA]</scope>
    <source>
        <strain evidence="1 2">JSS</strain>
    </source>
</reference>
<dbReference type="AlphaFoldDB" id="M4VT12"/>
<gene>
    <name evidence="1" type="ORF">A11Q_2133</name>
</gene>
<evidence type="ECO:0000313" key="1">
    <source>
        <dbReference type="EMBL" id="AGH96349.1"/>
    </source>
</evidence>
<name>M4VT12_9BACT</name>
<protein>
    <submittedName>
        <fullName evidence="1">Uncharacterized protein</fullName>
    </submittedName>
</protein>
<dbReference type="HOGENOM" id="CLU_1692072_0_0_7"/>